<organism evidence="2 3">
    <name type="scientific">Elsinoe batatas</name>
    <dbReference type="NCBI Taxonomy" id="2601811"/>
    <lineage>
        <taxon>Eukaryota</taxon>
        <taxon>Fungi</taxon>
        <taxon>Dikarya</taxon>
        <taxon>Ascomycota</taxon>
        <taxon>Pezizomycotina</taxon>
        <taxon>Dothideomycetes</taxon>
        <taxon>Dothideomycetidae</taxon>
        <taxon>Myriangiales</taxon>
        <taxon>Elsinoaceae</taxon>
        <taxon>Elsinoe</taxon>
    </lineage>
</organism>
<comment type="caution">
    <text evidence="2">The sequence shown here is derived from an EMBL/GenBank/DDBJ whole genome shotgun (WGS) entry which is preliminary data.</text>
</comment>
<keyword evidence="3" id="KW-1185">Reference proteome</keyword>
<evidence type="ECO:0000313" key="3">
    <source>
        <dbReference type="Proteomes" id="UP000809789"/>
    </source>
</evidence>
<evidence type="ECO:0000256" key="1">
    <source>
        <dbReference type="SAM" id="MobiDB-lite"/>
    </source>
</evidence>
<dbReference type="Proteomes" id="UP000809789">
    <property type="component" value="Unassembled WGS sequence"/>
</dbReference>
<proteinExistence type="predicted"/>
<sequence length="262" mass="30728">MCGLWYRHRVSGVGLGSLTRSIPNDHNSLLRRKSQRHILRSNANSPMSTSRRHLLPRPQRRLLQNLLRLQLPIHRRPRHLPQHPQHHVLHVRMRFQQRLPRHLLRLQRDSLHPRLPRQNSHDIRHRKLHTHLPSRLGLPGLGHPQQALPRPPRRLRHDQSQLHLHHPLSPRLHDLVPHHRPRRQSLPLRVLCNISEQLHRSIPGVLPRRDVHVRGVAHPSRGRYPRAKVGESALRLARGHAGWDEYVGRGGFVGQDEFLRGV</sequence>
<dbReference type="AlphaFoldDB" id="A0A8K0L4M6"/>
<evidence type="ECO:0000313" key="2">
    <source>
        <dbReference type="EMBL" id="KAG8628902.1"/>
    </source>
</evidence>
<accession>A0A8K0L4M6</accession>
<protein>
    <submittedName>
        <fullName evidence="2">Uncharacterized protein</fullName>
    </submittedName>
</protein>
<dbReference type="OrthoDB" id="10538382at2759"/>
<feature type="region of interest" description="Disordered" evidence="1">
    <location>
        <begin position="132"/>
        <end position="154"/>
    </location>
</feature>
<gene>
    <name evidence="2" type="ORF">KVT40_002767</name>
</gene>
<reference evidence="2" key="1">
    <citation type="submission" date="2021-07" db="EMBL/GenBank/DDBJ databases">
        <title>Elsinoe batatas strain:CRI-CJ2 Genome sequencing and assembly.</title>
        <authorList>
            <person name="Huang L."/>
        </authorList>
    </citation>
    <scope>NUCLEOTIDE SEQUENCE</scope>
    <source>
        <strain evidence="2">CRI-CJ2</strain>
    </source>
</reference>
<name>A0A8K0L4M6_9PEZI</name>
<dbReference type="EMBL" id="JAESVG020000003">
    <property type="protein sequence ID" value="KAG8628902.1"/>
    <property type="molecule type" value="Genomic_DNA"/>
</dbReference>